<dbReference type="Proteomes" id="UP000307968">
    <property type="component" value="Chromosome"/>
</dbReference>
<name>A0A4U9HBY1_SERRU</name>
<dbReference type="EMBL" id="LR590463">
    <property type="protein sequence ID" value="VTP61115.1"/>
    <property type="molecule type" value="Genomic_DNA"/>
</dbReference>
<accession>A0A4U9HBY1</accession>
<sequence>MKAITLPPPSLAPAGTVSAAVLARLEADHGLPAVTYRQAGDGYLLMEYGDNVLDLASRLRIHLLMQSLRRSRLPALRSWRPACARCRSVTTAAPSRSRICCRNCWRANARWRTSAI</sequence>
<dbReference type="AlphaFoldDB" id="A0A4U9HBY1"/>
<dbReference type="SUPFAM" id="SSF160467">
    <property type="entry name" value="PH0987 N-terminal domain-like"/>
    <property type="match status" value="1"/>
</dbReference>
<organism evidence="1 2">
    <name type="scientific">Serratia rubidaea</name>
    <name type="common">Serratia marinorubra</name>
    <dbReference type="NCBI Taxonomy" id="61652"/>
    <lineage>
        <taxon>Bacteria</taxon>
        <taxon>Pseudomonadati</taxon>
        <taxon>Pseudomonadota</taxon>
        <taxon>Gammaproteobacteria</taxon>
        <taxon>Enterobacterales</taxon>
        <taxon>Yersiniaceae</taxon>
        <taxon>Serratia</taxon>
    </lineage>
</organism>
<dbReference type="Gene3D" id="3.30.1360.40">
    <property type="match status" value="1"/>
</dbReference>
<gene>
    <name evidence="1" type="ORF">NCTC12971_01623</name>
</gene>
<evidence type="ECO:0000313" key="1">
    <source>
        <dbReference type="EMBL" id="VTP61115.1"/>
    </source>
</evidence>
<protein>
    <submittedName>
        <fullName evidence="1">Urea carboxylase</fullName>
    </submittedName>
</protein>
<evidence type="ECO:0000313" key="2">
    <source>
        <dbReference type="Proteomes" id="UP000307968"/>
    </source>
</evidence>
<reference evidence="1 2" key="1">
    <citation type="submission" date="2019-05" db="EMBL/GenBank/DDBJ databases">
        <authorList>
            <consortium name="Pathogen Informatics"/>
        </authorList>
    </citation>
    <scope>NUCLEOTIDE SEQUENCE [LARGE SCALE GENOMIC DNA]</scope>
    <source>
        <strain evidence="1 2">NCTC12971</strain>
    </source>
</reference>
<proteinExistence type="predicted"/>